<keyword evidence="6" id="KW-1185">Reference proteome</keyword>
<protein>
    <submittedName>
        <fullName evidence="5">Flavin monooxygenase, FAD/NAD(P)-binding domain superfamily</fullName>
    </submittedName>
</protein>
<evidence type="ECO:0000256" key="1">
    <source>
        <dbReference type="ARBA" id="ARBA00010139"/>
    </source>
</evidence>
<evidence type="ECO:0000256" key="3">
    <source>
        <dbReference type="ARBA" id="ARBA00022827"/>
    </source>
</evidence>
<keyword evidence="5" id="KW-0503">Monooxygenase</keyword>
<keyword evidence="2" id="KW-0285">Flavoprotein</keyword>
<accession>A0AAX4IY04</accession>
<dbReference type="AlphaFoldDB" id="A0AAX4IY04"/>
<gene>
    <name evidence="5" type="ORF">CDEST_13091</name>
</gene>
<dbReference type="GO" id="GO:0050660">
    <property type="term" value="F:flavin adenine dinucleotide binding"/>
    <property type="evidence" value="ECO:0007669"/>
    <property type="project" value="InterPro"/>
</dbReference>
<comment type="similarity">
    <text evidence="1">Belongs to the FAD-binding monooxygenase family.</text>
</comment>
<dbReference type="InterPro" id="IPR020946">
    <property type="entry name" value="Flavin_mOase-like"/>
</dbReference>
<dbReference type="Gene3D" id="3.50.50.60">
    <property type="entry name" value="FAD/NAD(P)-binding domain"/>
    <property type="match status" value="3"/>
</dbReference>
<evidence type="ECO:0000256" key="4">
    <source>
        <dbReference type="ARBA" id="ARBA00023002"/>
    </source>
</evidence>
<keyword evidence="3" id="KW-0274">FAD</keyword>
<evidence type="ECO:0000313" key="6">
    <source>
        <dbReference type="Proteomes" id="UP001322277"/>
    </source>
</evidence>
<dbReference type="GO" id="GO:0050661">
    <property type="term" value="F:NADP binding"/>
    <property type="evidence" value="ECO:0007669"/>
    <property type="project" value="InterPro"/>
</dbReference>
<sequence length="590" mass="66054">MADSSNAHKTKTPSGHRVRCIIIGAGVSGILMAYKLRTYLKDYVDFHIYEKSPDLGGTWFENRYPGCACDVSSHVYQFSFAPNPDWSQFFASSSEIQHYLKAVCRQFDLESYISYNSKVAEAQWQEDKGVWSVKVEGLDATEVHQSEILVNAGGILNNFKMPEIPGLSDFGGPIVHTAAWDDSVDLLGKRVAIIGAGASAVQLLPAIQPLCRSIDVYIRTPSWICPPVGLPPGSIENPSYTNAEKRRFREDAAYSLTMRKAMETEFNNMFAAFFKDSLEQNDMRAQYQHYMSSLIPDLGLRARLIPSFEAGCRRINPSAPYLAALQKSNVHPIFDRISRIRKDGIVLASSERHQEEGDTHTADVLISATGFDTSFRPRFPIIGRGGVDLRDLWKTEPASYMGIGVAGFPNYMTFLGPNTPISNGGLMGVLEATSDYFVRLLAEFCRKDVKSFDVTQTAQNDFSQHTSEYMKDMVWSGSCRSWFKSETTGRVSALWPGSSLQYIQVLAEDRFHDYAWSFKGNRFAHWNKGFSWIERPDLDPLGVAMAEARRSMNTLPYAGADLSFYLTEAKPLPVDTDVDDEKPAVTTFWG</sequence>
<dbReference type="PANTHER" id="PTHR42877">
    <property type="entry name" value="L-ORNITHINE N(5)-MONOOXYGENASE-RELATED"/>
    <property type="match status" value="1"/>
</dbReference>
<dbReference type="Pfam" id="PF00743">
    <property type="entry name" value="FMO-like"/>
    <property type="match status" value="1"/>
</dbReference>
<dbReference type="Proteomes" id="UP001322277">
    <property type="component" value="Chromosome 8"/>
</dbReference>
<dbReference type="PANTHER" id="PTHR42877:SF4">
    <property type="entry name" value="FAD_NAD(P)-BINDING DOMAIN-CONTAINING PROTEIN-RELATED"/>
    <property type="match status" value="1"/>
</dbReference>
<dbReference type="InterPro" id="IPR036188">
    <property type="entry name" value="FAD/NAD-bd_sf"/>
</dbReference>
<dbReference type="InterPro" id="IPR051209">
    <property type="entry name" value="FAD-bind_Monooxygenase_sf"/>
</dbReference>
<name>A0AAX4IY04_9PEZI</name>
<evidence type="ECO:0000313" key="5">
    <source>
        <dbReference type="EMBL" id="WQF88077.1"/>
    </source>
</evidence>
<reference evidence="6" key="1">
    <citation type="journal article" date="2023" name="bioRxiv">
        <title>Complete genome of the Medicago anthracnose fungus, Colletotrichum destructivum, reveals a mini-chromosome-like region within a core chromosome.</title>
        <authorList>
            <person name="Lapalu N."/>
            <person name="Simon A."/>
            <person name="Lu A."/>
            <person name="Plaumann P.-L."/>
            <person name="Amselem J."/>
            <person name="Pigne S."/>
            <person name="Auger A."/>
            <person name="Koch C."/>
            <person name="Dallery J.-F."/>
            <person name="O'Connell R.J."/>
        </authorList>
    </citation>
    <scope>NUCLEOTIDE SEQUENCE [LARGE SCALE GENOMIC DNA]</scope>
    <source>
        <strain evidence="6">CBS 520.97</strain>
    </source>
</reference>
<organism evidence="5 6">
    <name type="scientific">Colletotrichum destructivum</name>
    <dbReference type="NCBI Taxonomy" id="34406"/>
    <lineage>
        <taxon>Eukaryota</taxon>
        <taxon>Fungi</taxon>
        <taxon>Dikarya</taxon>
        <taxon>Ascomycota</taxon>
        <taxon>Pezizomycotina</taxon>
        <taxon>Sordariomycetes</taxon>
        <taxon>Hypocreomycetidae</taxon>
        <taxon>Glomerellales</taxon>
        <taxon>Glomerellaceae</taxon>
        <taxon>Colletotrichum</taxon>
        <taxon>Colletotrichum destructivum species complex</taxon>
    </lineage>
</organism>
<keyword evidence="4" id="KW-0560">Oxidoreductase</keyword>
<dbReference type="GeneID" id="87949591"/>
<evidence type="ECO:0000256" key="2">
    <source>
        <dbReference type="ARBA" id="ARBA00022630"/>
    </source>
</evidence>
<dbReference type="SUPFAM" id="SSF51905">
    <property type="entry name" value="FAD/NAD(P)-binding domain"/>
    <property type="match status" value="2"/>
</dbReference>
<proteinExistence type="inferred from homology"/>
<dbReference type="KEGG" id="cdet:87949591"/>
<dbReference type="RefSeq" id="XP_062785298.1">
    <property type="nucleotide sequence ID" value="XM_062929247.1"/>
</dbReference>
<dbReference type="GO" id="GO:0004499">
    <property type="term" value="F:N,N-dimethylaniline monooxygenase activity"/>
    <property type="evidence" value="ECO:0007669"/>
    <property type="project" value="InterPro"/>
</dbReference>
<dbReference type="EMBL" id="CP137312">
    <property type="protein sequence ID" value="WQF88077.1"/>
    <property type="molecule type" value="Genomic_DNA"/>
</dbReference>